<name>A0A644WRB3_9ZZZZ</name>
<organism evidence="2">
    <name type="scientific">bioreactor metagenome</name>
    <dbReference type="NCBI Taxonomy" id="1076179"/>
    <lineage>
        <taxon>unclassified sequences</taxon>
        <taxon>metagenomes</taxon>
        <taxon>ecological metagenomes</taxon>
    </lineage>
</organism>
<dbReference type="CDD" id="cd08561">
    <property type="entry name" value="GDPD_cytoplasmic_ScUgpQ2_like"/>
    <property type="match status" value="1"/>
</dbReference>
<sequence>MFKSFFDPMPRVVAHRGDSAHFPENTLPAFESACKMGVDVIETDVHLSKDGHLVIWHDPTLDRNTDGSGSVEDHTLEELKAFDAGYTFTTDEGKTYPFRGKGVQLCTLQDALQTCPAMCFNVDLKSEGAAIVDAFIQVIKDEHATRRVVAASFHLSNLKLLRKREPRIQTSLTTKEVIPLLALQKLHLLPKRTTARSKVIFQVPVRQWGIEVITRKFVEVMHARGAVIQVWTINDEAEMHRLYSLGVDSIMTDRPQLAIKVAVEMGLRKEDRL</sequence>
<dbReference type="GO" id="GO:0006629">
    <property type="term" value="P:lipid metabolic process"/>
    <property type="evidence" value="ECO:0007669"/>
    <property type="project" value="InterPro"/>
</dbReference>
<evidence type="ECO:0000313" key="2">
    <source>
        <dbReference type="EMBL" id="MPM06425.1"/>
    </source>
</evidence>
<dbReference type="Gene3D" id="3.20.20.190">
    <property type="entry name" value="Phosphatidylinositol (PI) phosphodiesterase"/>
    <property type="match status" value="1"/>
</dbReference>
<dbReference type="Pfam" id="PF03009">
    <property type="entry name" value="GDPD"/>
    <property type="match status" value="1"/>
</dbReference>
<proteinExistence type="predicted"/>
<dbReference type="InterPro" id="IPR030395">
    <property type="entry name" value="GP_PDE_dom"/>
</dbReference>
<dbReference type="InterPro" id="IPR017946">
    <property type="entry name" value="PLC-like_Pdiesterase_TIM-brl"/>
</dbReference>
<evidence type="ECO:0000259" key="1">
    <source>
        <dbReference type="PROSITE" id="PS51704"/>
    </source>
</evidence>
<dbReference type="PANTHER" id="PTHR46211">
    <property type="entry name" value="GLYCEROPHOSPHORYL DIESTER PHOSPHODIESTERASE"/>
    <property type="match status" value="1"/>
</dbReference>
<feature type="domain" description="GP-PDE" evidence="1">
    <location>
        <begin position="10"/>
        <end position="262"/>
    </location>
</feature>
<dbReference type="PANTHER" id="PTHR46211:SF14">
    <property type="entry name" value="GLYCEROPHOSPHODIESTER PHOSPHODIESTERASE"/>
    <property type="match status" value="1"/>
</dbReference>
<dbReference type="SUPFAM" id="SSF51695">
    <property type="entry name" value="PLC-like phosphodiesterases"/>
    <property type="match status" value="1"/>
</dbReference>
<protein>
    <submittedName>
        <fullName evidence="2">Glycerophosphodiester phosphodiesterase</fullName>
        <ecNumber evidence="2">3.1.4.46</ecNumber>
    </submittedName>
</protein>
<dbReference type="EC" id="3.1.4.46" evidence="2"/>
<dbReference type="EMBL" id="VSSQ01001227">
    <property type="protein sequence ID" value="MPM06425.1"/>
    <property type="molecule type" value="Genomic_DNA"/>
</dbReference>
<dbReference type="PROSITE" id="PS51704">
    <property type="entry name" value="GP_PDE"/>
    <property type="match status" value="1"/>
</dbReference>
<dbReference type="GO" id="GO:0008889">
    <property type="term" value="F:glycerophosphodiester phosphodiesterase activity"/>
    <property type="evidence" value="ECO:0007669"/>
    <property type="project" value="UniProtKB-EC"/>
</dbReference>
<keyword evidence="2" id="KW-0378">Hydrolase</keyword>
<reference evidence="2" key="1">
    <citation type="submission" date="2019-08" db="EMBL/GenBank/DDBJ databases">
        <authorList>
            <person name="Kucharzyk K."/>
            <person name="Murdoch R.W."/>
            <person name="Higgins S."/>
            <person name="Loffler F."/>
        </authorList>
    </citation>
    <scope>NUCLEOTIDE SEQUENCE</scope>
</reference>
<dbReference type="AlphaFoldDB" id="A0A644WRB3"/>
<gene>
    <name evidence="2" type="primary">glpQ_7</name>
    <name evidence="2" type="ORF">SDC9_52726</name>
</gene>
<comment type="caution">
    <text evidence="2">The sequence shown here is derived from an EMBL/GenBank/DDBJ whole genome shotgun (WGS) entry which is preliminary data.</text>
</comment>
<accession>A0A644WRB3</accession>